<name>A0A5R9DZ13_9ACTN</name>
<dbReference type="OrthoDB" id="7949713at2"/>
<protein>
    <recommendedName>
        <fullName evidence="5">Secreted protein</fullName>
    </recommendedName>
</protein>
<evidence type="ECO:0000256" key="1">
    <source>
        <dbReference type="SAM" id="MobiDB-lite"/>
    </source>
</evidence>
<evidence type="ECO:0000313" key="4">
    <source>
        <dbReference type="Proteomes" id="UP000305921"/>
    </source>
</evidence>
<sequence>MRTTSRTRWGLLAAVPLMSLVLAACGGDNGGDDSVASAGGDKQKGEQQLTPAEKNKKYTACLAERGVAPVGGKAGEDAPEQTASPEEVEAALAACKEFAPTAQDMQDKPDAKQLAQAREYVKCLRANGYDAPDPDPETGGLPVDQNAMKDMDKLRAAAEKCKDVNPASQR</sequence>
<comment type="caution">
    <text evidence="3">The sequence shown here is derived from an EMBL/GenBank/DDBJ whole genome shotgun (WGS) entry which is preliminary data.</text>
</comment>
<organism evidence="3 4">
    <name type="scientific">Streptomyces marianii</name>
    <dbReference type="NCBI Taxonomy" id="1817406"/>
    <lineage>
        <taxon>Bacteria</taxon>
        <taxon>Bacillati</taxon>
        <taxon>Actinomycetota</taxon>
        <taxon>Actinomycetes</taxon>
        <taxon>Kitasatosporales</taxon>
        <taxon>Streptomycetaceae</taxon>
        <taxon>Streptomyces</taxon>
    </lineage>
</organism>
<feature type="region of interest" description="Disordered" evidence="1">
    <location>
        <begin position="127"/>
        <end position="170"/>
    </location>
</feature>
<feature type="compositionally biased region" description="Basic and acidic residues" evidence="1">
    <location>
        <begin position="147"/>
        <end position="163"/>
    </location>
</feature>
<keyword evidence="4" id="KW-1185">Reference proteome</keyword>
<accession>A0A5R9DZ13</accession>
<dbReference type="RefSeq" id="WP_138051416.1">
    <property type="nucleotide sequence ID" value="NZ_VAWE01000001.1"/>
</dbReference>
<evidence type="ECO:0000313" key="3">
    <source>
        <dbReference type="EMBL" id="TLQ42005.1"/>
    </source>
</evidence>
<gene>
    <name evidence="3" type="ORF">FEF34_00785</name>
</gene>
<dbReference type="Proteomes" id="UP000305921">
    <property type="component" value="Unassembled WGS sequence"/>
</dbReference>
<dbReference type="EMBL" id="VAWE01000001">
    <property type="protein sequence ID" value="TLQ42005.1"/>
    <property type="molecule type" value="Genomic_DNA"/>
</dbReference>
<evidence type="ECO:0008006" key="5">
    <source>
        <dbReference type="Google" id="ProtNLM"/>
    </source>
</evidence>
<feature type="region of interest" description="Disordered" evidence="1">
    <location>
        <begin position="31"/>
        <end position="55"/>
    </location>
</feature>
<dbReference type="PROSITE" id="PS51257">
    <property type="entry name" value="PROKAR_LIPOPROTEIN"/>
    <property type="match status" value="1"/>
</dbReference>
<proteinExistence type="predicted"/>
<evidence type="ECO:0000256" key="2">
    <source>
        <dbReference type="SAM" id="SignalP"/>
    </source>
</evidence>
<keyword evidence="2" id="KW-0732">Signal</keyword>
<reference evidence="3 4" key="1">
    <citation type="submission" date="2019-05" db="EMBL/GenBank/DDBJ databases">
        <title>Streptomyces marianii sp. nov., a novel marine actinomycete from southern coast of India.</title>
        <authorList>
            <person name="Iniyan A.M."/>
            <person name="Wink J."/>
            <person name="Ramprasad E."/>
            <person name="Ramana C.V."/>
            <person name="Bunk B."/>
            <person name="Sproer C."/>
            <person name="Joseph F.-J.R.S."/>
            <person name="Vincent S.G.P."/>
        </authorList>
    </citation>
    <scope>NUCLEOTIDE SEQUENCE [LARGE SCALE GENOMIC DNA]</scope>
    <source>
        <strain evidence="3 4">ICN19</strain>
    </source>
</reference>
<feature type="signal peptide" evidence="2">
    <location>
        <begin position="1"/>
        <end position="23"/>
    </location>
</feature>
<feature type="chain" id="PRO_5024306416" description="Secreted protein" evidence="2">
    <location>
        <begin position="24"/>
        <end position="170"/>
    </location>
</feature>
<dbReference type="AlphaFoldDB" id="A0A5R9DZ13"/>